<keyword evidence="5" id="KW-0732">Signal</keyword>
<dbReference type="GO" id="GO:0016491">
    <property type="term" value="F:oxidoreductase activity"/>
    <property type="evidence" value="ECO:0007669"/>
    <property type="project" value="UniProtKB-KW"/>
</dbReference>
<dbReference type="Gene3D" id="3.40.50.740">
    <property type="match status" value="1"/>
</dbReference>
<dbReference type="Pfam" id="PF00384">
    <property type="entry name" value="Molybdopterin"/>
    <property type="match status" value="1"/>
</dbReference>
<dbReference type="PANTHER" id="PTHR43742:SF9">
    <property type="entry name" value="TETRATHIONATE REDUCTASE SUBUNIT A"/>
    <property type="match status" value="1"/>
</dbReference>
<dbReference type="GO" id="GO:0046872">
    <property type="term" value="F:metal ion binding"/>
    <property type="evidence" value="ECO:0007669"/>
    <property type="project" value="UniProtKB-KW"/>
</dbReference>
<evidence type="ECO:0000256" key="4">
    <source>
        <dbReference type="ARBA" id="ARBA00022723"/>
    </source>
</evidence>
<accession>A0A3B0V0Y1</accession>
<evidence type="ECO:0000256" key="7">
    <source>
        <dbReference type="ARBA" id="ARBA00023004"/>
    </source>
</evidence>
<name>A0A3B0V0Y1_9ZZZZ</name>
<protein>
    <submittedName>
        <fullName evidence="10">Molybdopterin oxidoreductase, iron-sulfur binding subunit</fullName>
        <ecNumber evidence="10">1.2.7.-</ecNumber>
    </submittedName>
</protein>
<dbReference type="Gene3D" id="2.20.25.90">
    <property type="entry name" value="ADC-like domains"/>
    <property type="match status" value="1"/>
</dbReference>
<evidence type="ECO:0000256" key="3">
    <source>
        <dbReference type="ARBA" id="ARBA00022505"/>
    </source>
</evidence>
<keyword evidence="4" id="KW-0479">Metal-binding</keyword>
<keyword evidence="6 10" id="KW-0560">Oxidoreductase</keyword>
<dbReference type="GO" id="GO:0043546">
    <property type="term" value="F:molybdopterin cofactor binding"/>
    <property type="evidence" value="ECO:0007669"/>
    <property type="project" value="InterPro"/>
</dbReference>
<evidence type="ECO:0000256" key="1">
    <source>
        <dbReference type="ARBA" id="ARBA00010312"/>
    </source>
</evidence>
<organism evidence="10">
    <name type="scientific">hydrothermal vent metagenome</name>
    <dbReference type="NCBI Taxonomy" id="652676"/>
    <lineage>
        <taxon>unclassified sequences</taxon>
        <taxon>metagenomes</taxon>
        <taxon>ecological metagenomes</taxon>
    </lineage>
</organism>
<dbReference type="AlphaFoldDB" id="A0A3B0V0Y1"/>
<sequence length="762" mass="82208">MKRRDFLKYIGAGVVGTGAGFGIPQVIKRPGGMLFPYLIPPKDMIPGVPSWYASVCRQCGAGCGILVKVLEGRAKKVEGNPLHPVNKGGLCARGQSGLQALYNPDRITGPLKRTGERGSGRYKEISWDEAIKTVSDKLRELGSDGNADKLWLVSSSERGHLGKLAEEFMAAYGSKNHVEYDLFQNKNLKYAGGVTVGTEEVPFYDIENTKYLLSFGADFASTWLSPVGLSHGYGQMRQGGGRSSKRGKLVQVEPRMSLTGANADKWVPARPGSEAVLALAIAREIVARGYYQGGNAGAWTTLLAPYKLSAASKATDVKAETISHIARELAKTTPSLVIGGDSLSSYSDGISGQVAVNILNHLAGNIGRKGGVVLNPERLLKAGRRANLKNRRMSRFIDAASGGNARALIIDNTNPVFTMPKASKVEQAIRNVPFVASFATFIDESSAMADIILPANTSYEDWGDDFPEPAAGNGMATIMQPAVSPFFKTKSRGDIYIALAKAHGGKLAERLDHGTFAKYLKKSWKKLYSSNKAMAKSALTFADFWNRLLENGGWWPKNTSRPRTKSVSVASVRGYMPKTVAAFGGDKSSYPLNLVVYPQIGMYDGRGANSSWLQEFPDTMTAVVWGSWVEINPKTAAKLKIKEGDTVSVSTPEGSIELPAHMYAAIRPDTIAIPIGQGHTQYGRIAKDRGANPLEILPFMEDKMSGDIALNTTRASLSRKGRAKKGSDSSLVRAAANNDEHGRDYTKIISPASFAKIGKEDV</sequence>
<dbReference type="InterPro" id="IPR050612">
    <property type="entry name" value="Prok_Mopterin_Oxidored"/>
</dbReference>
<keyword evidence="2" id="KW-0004">4Fe-4S</keyword>
<evidence type="ECO:0000256" key="5">
    <source>
        <dbReference type="ARBA" id="ARBA00022729"/>
    </source>
</evidence>
<dbReference type="SUPFAM" id="SSF50692">
    <property type="entry name" value="ADC-like"/>
    <property type="match status" value="1"/>
</dbReference>
<gene>
    <name evidence="10" type="ORF">MNBD_DELTA02-664</name>
</gene>
<dbReference type="Gene3D" id="2.40.40.20">
    <property type="match status" value="1"/>
</dbReference>
<evidence type="ECO:0000259" key="9">
    <source>
        <dbReference type="PROSITE" id="PS51669"/>
    </source>
</evidence>
<dbReference type="Gene3D" id="3.30.2070.10">
    <property type="entry name" value="Formate dehydrogenase/DMSO reductase"/>
    <property type="match status" value="1"/>
</dbReference>
<evidence type="ECO:0000256" key="8">
    <source>
        <dbReference type="ARBA" id="ARBA00023014"/>
    </source>
</evidence>
<dbReference type="GO" id="GO:0051539">
    <property type="term" value="F:4 iron, 4 sulfur cluster binding"/>
    <property type="evidence" value="ECO:0007669"/>
    <property type="project" value="UniProtKB-KW"/>
</dbReference>
<evidence type="ECO:0000256" key="6">
    <source>
        <dbReference type="ARBA" id="ARBA00023002"/>
    </source>
</evidence>
<dbReference type="InterPro" id="IPR009010">
    <property type="entry name" value="Asp_de-COase-like_dom_sf"/>
</dbReference>
<keyword evidence="8" id="KW-0411">Iron-sulfur</keyword>
<comment type="similarity">
    <text evidence="1">Belongs to the prokaryotic molybdopterin-containing oxidoreductase family.</text>
</comment>
<reference evidence="10" key="1">
    <citation type="submission" date="2018-06" db="EMBL/GenBank/DDBJ databases">
        <authorList>
            <person name="Zhirakovskaya E."/>
        </authorList>
    </citation>
    <scope>NUCLEOTIDE SEQUENCE</scope>
</reference>
<dbReference type="EMBL" id="UOEZ01000043">
    <property type="protein sequence ID" value="VAW36701.1"/>
    <property type="molecule type" value="Genomic_DNA"/>
</dbReference>
<evidence type="ECO:0000313" key="10">
    <source>
        <dbReference type="EMBL" id="VAW36701.1"/>
    </source>
</evidence>
<dbReference type="PANTHER" id="PTHR43742">
    <property type="entry name" value="TRIMETHYLAMINE-N-OXIDE REDUCTASE"/>
    <property type="match status" value="1"/>
</dbReference>
<dbReference type="InterPro" id="IPR006656">
    <property type="entry name" value="Mopterin_OxRdtase"/>
</dbReference>
<feature type="domain" description="4Fe-4S Mo/W bis-MGD-type" evidence="9">
    <location>
        <begin position="49"/>
        <end position="105"/>
    </location>
</feature>
<keyword evidence="7" id="KW-0408">Iron</keyword>
<proteinExistence type="inferred from homology"/>
<dbReference type="EC" id="1.2.7.-" evidence="10"/>
<dbReference type="PROSITE" id="PS51669">
    <property type="entry name" value="4FE4S_MOW_BIS_MGD"/>
    <property type="match status" value="1"/>
</dbReference>
<dbReference type="Gene3D" id="3.40.228.10">
    <property type="entry name" value="Dimethylsulfoxide Reductase, domain 2"/>
    <property type="match status" value="1"/>
</dbReference>
<dbReference type="Pfam" id="PF01568">
    <property type="entry name" value="Molydop_binding"/>
    <property type="match status" value="1"/>
</dbReference>
<dbReference type="SMART" id="SM00926">
    <property type="entry name" value="Molybdop_Fe4S4"/>
    <property type="match status" value="1"/>
</dbReference>
<dbReference type="Pfam" id="PF04879">
    <property type="entry name" value="Molybdop_Fe4S4"/>
    <property type="match status" value="1"/>
</dbReference>
<keyword evidence="3" id="KW-0500">Molybdenum</keyword>
<evidence type="ECO:0000256" key="2">
    <source>
        <dbReference type="ARBA" id="ARBA00022485"/>
    </source>
</evidence>
<dbReference type="SUPFAM" id="SSF53706">
    <property type="entry name" value="Formate dehydrogenase/DMSO reductase, domains 1-3"/>
    <property type="match status" value="1"/>
</dbReference>
<dbReference type="InterPro" id="IPR006657">
    <property type="entry name" value="MoPterin_dinucl-bd_dom"/>
</dbReference>
<dbReference type="InterPro" id="IPR006963">
    <property type="entry name" value="Mopterin_OxRdtase_4Fe-4S_dom"/>
</dbReference>